<proteinExistence type="predicted"/>
<keyword evidence="3" id="KW-1185">Reference proteome</keyword>
<dbReference type="RefSeq" id="WP_153136640.1">
    <property type="nucleotide sequence ID" value="NZ_JAQQFH010000004.1"/>
</dbReference>
<feature type="region of interest" description="Disordered" evidence="1">
    <location>
        <begin position="1"/>
        <end position="78"/>
    </location>
</feature>
<name>A0ABW8ZHP3_9BURK</name>
<feature type="compositionally biased region" description="Pro residues" evidence="1">
    <location>
        <begin position="20"/>
        <end position="60"/>
    </location>
</feature>
<dbReference type="Proteomes" id="UP001629249">
    <property type="component" value="Unassembled WGS sequence"/>
</dbReference>
<accession>A0ABW8ZHP3</accession>
<evidence type="ECO:0000256" key="1">
    <source>
        <dbReference type="SAM" id="MobiDB-lite"/>
    </source>
</evidence>
<reference evidence="2 3" key="1">
    <citation type="journal article" date="2024" name="Chem. Sci.">
        <title>Discovery of megapolipeptins by genome mining of a Burkholderiales bacteria collection.</title>
        <authorList>
            <person name="Paulo B.S."/>
            <person name="Recchia M.J.J."/>
            <person name="Lee S."/>
            <person name="Fergusson C.H."/>
            <person name="Romanowski S.B."/>
            <person name="Hernandez A."/>
            <person name="Krull N."/>
            <person name="Liu D.Y."/>
            <person name="Cavanagh H."/>
            <person name="Bos A."/>
            <person name="Gray C.A."/>
            <person name="Murphy B.T."/>
            <person name="Linington R.G."/>
            <person name="Eustaquio A.S."/>
        </authorList>
    </citation>
    <scope>NUCLEOTIDE SEQUENCE [LARGE SCALE GENOMIC DNA]</scope>
    <source>
        <strain evidence="2 3">RL16-012-BIC-B</strain>
    </source>
</reference>
<evidence type="ECO:0000313" key="2">
    <source>
        <dbReference type="EMBL" id="MFL9882739.1"/>
    </source>
</evidence>
<gene>
    <name evidence="2" type="ORF">PQR66_06855</name>
</gene>
<evidence type="ECO:0000313" key="3">
    <source>
        <dbReference type="Proteomes" id="UP001629249"/>
    </source>
</evidence>
<protein>
    <submittedName>
        <fullName evidence="2">Uncharacterized protein</fullName>
    </submittedName>
</protein>
<sequence length="78" mass="8233">MPDYAAATAFPKHAHRPEPIEPPSPSPDPGEPDTIPGPSPTPDPIEPVAPPIGDPPPQPTQTPQANRRPLPQPAFVQL</sequence>
<comment type="caution">
    <text evidence="2">The sequence shown here is derived from an EMBL/GenBank/DDBJ whole genome shotgun (WGS) entry which is preliminary data.</text>
</comment>
<organism evidence="2 3">
    <name type="scientific">Paraburkholderia agricolaris</name>
    <dbReference type="NCBI Taxonomy" id="2152888"/>
    <lineage>
        <taxon>Bacteria</taxon>
        <taxon>Pseudomonadati</taxon>
        <taxon>Pseudomonadota</taxon>
        <taxon>Betaproteobacteria</taxon>
        <taxon>Burkholderiales</taxon>
        <taxon>Burkholderiaceae</taxon>
        <taxon>Paraburkholderia</taxon>
    </lineage>
</organism>
<dbReference type="EMBL" id="JAQQFN010000004">
    <property type="protein sequence ID" value="MFL9882739.1"/>
    <property type="molecule type" value="Genomic_DNA"/>
</dbReference>